<sequence>MMNLYRWTLVLILALASATASAKPLFFMGSIEKIKITAEKRELVIEGDRYKIAKYAPVTEMGKPISVMSLKRNMQIKFEYTVGKKKQLPLITKIEVFTE</sequence>
<feature type="signal peptide" evidence="1">
    <location>
        <begin position="1"/>
        <end position="22"/>
    </location>
</feature>
<keyword evidence="3" id="KW-1185">Reference proteome</keyword>
<dbReference type="EMBL" id="SACQ01000007">
    <property type="protein sequence ID" value="RVU29862.1"/>
    <property type="molecule type" value="Genomic_DNA"/>
</dbReference>
<accession>A0A437Q5T8</accession>
<reference evidence="2 3" key="1">
    <citation type="submission" date="2019-01" db="EMBL/GenBank/DDBJ databases">
        <authorList>
            <person name="Chen W.-M."/>
        </authorList>
    </citation>
    <scope>NUCLEOTIDE SEQUENCE [LARGE SCALE GENOMIC DNA]</scope>
    <source>
        <strain evidence="2 3">HPM-16</strain>
    </source>
</reference>
<protein>
    <submittedName>
        <fullName evidence="2">Uncharacterized protein</fullName>
    </submittedName>
</protein>
<keyword evidence="1" id="KW-0732">Signal</keyword>
<feature type="chain" id="PRO_5019490138" evidence="1">
    <location>
        <begin position="23"/>
        <end position="99"/>
    </location>
</feature>
<name>A0A437Q5T8_9GAMM</name>
<evidence type="ECO:0000313" key="2">
    <source>
        <dbReference type="EMBL" id="RVU29862.1"/>
    </source>
</evidence>
<proteinExistence type="predicted"/>
<organism evidence="2 3">
    <name type="scientific">Neptunomonas marina</name>
    <dbReference type="NCBI Taxonomy" id="1815562"/>
    <lineage>
        <taxon>Bacteria</taxon>
        <taxon>Pseudomonadati</taxon>
        <taxon>Pseudomonadota</taxon>
        <taxon>Gammaproteobacteria</taxon>
        <taxon>Oceanospirillales</taxon>
        <taxon>Oceanospirillaceae</taxon>
        <taxon>Neptunomonas</taxon>
    </lineage>
</organism>
<dbReference type="RefSeq" id="WP_127695193.1">
    <property type="nucleotide sequence ID" value="NZ_SACQ01000007.1"/>
</dbReference>
<gene>
    <name evidence="2" type="ORF">EOE65_15070</name>
</gene>
<evidence type="ECO:0000313" key="3">
    <source>
        <dbReference type="Proteomes" id="UP000282818"/>
    </source>
</evidence>
<evidence type="ECO:0000256" key="1">
    <source>
        <dbReference type="SAM" id="SignalP"/>
    </source>
</evidence>
<dbReference type="Proteomes" id="UP000282818">
    <property type="component" value="Unassembled WGS sequence"/>
</dbReference>
<comment type="caution">
    <text evidence="2">The sequence shown here is derived from an EMBL/GenBank/DDBJ whole genome shotgun (WGS) entry which is preliminary data.</text>
</comment>
<dbReference type="AlphaFoldDB" id="A0A437Q5T8"/>